<proteinExistence type="predicted"/>
<dbReference type="Proteomes" id="UP000663505">
    <property type="component" value="Chromosome"/>
</dbReference>
<dbReference type="EMBL" id="CP071182">
    <property type="protein sequence ID" value="QSO48777.1"/>
    <property type="molecule type" value="Genomic_DNA"/>
</dbReference>
<dbReference type="KEGG" id="afx:JZ786_07410"/>
<dbReference type="AlphaFoldDB" id="A0A9X7W238"/>
<organism evidence="1 2">
    <name type="scientific">Alicyclobacillus mengziensis</name>
    <dbReference type="NCBI Taxonomy" id="2931921"/>
    <lineage>
        <taxon>Bacteria</taxon>
        <taxon>Bacillati</taxon>
        <taxon>Bacillota</taxon>
        <taxon>Bacilli</taxon>
        <taxon>Bacillales</taxon>
        <taxon>Alicyclobacillaceae</taxon>
        <taxon>Alicyclobacillus</taxon>
    </lineage>
</organism>
<keyword evidence="2" id="KW-1185">Reference proteome</keyword>
<evidence type="ECO:0000313" key="1">
    <source>
        <dbReference type="EMBL" id="QSO48777.1"/>
    </source>
</evidence>
<protein>
    <submittedName>
        <fullName evidence="1">Uncharacterized protein</fullName>
    </submittedName>
</protein>
<gene>
    <name evidence="1" type="ORF">JZ786_07410</name>
</gene>
<evidence type="ECO:0000313" key="2">
    <source>
        <dbReference type="Proteomes" id="UP000663505"/>
    </source>
</evidence>
<accession>A0A9X7W238</accession>
<sequence length="88" mass="10287">MNAFITMTKDYQSALRTKRFFIRRGIPCVVRKRSDGSYALFTYAGYSYAVRNLRRQMSACMNRQSLVKTPVHGLSKTMNLEGWMKHEN</sequence>
<dbReference type="RefSeq" id="WP_206658092.1">
    <property type="nucleotide sequence ID" value="NZ_CP071182.1"/>
</dbReference>
<name>A0A9X7W238_9BACL</name>
<reference evidence="1 2" key="1">
    <citation type="submission" date="2021-02" db="EMBL/GenBank/DDBJ databases">
        <title>Alicyclobacillus curvatus sp. nov. and Alicyclobacillus mengziensis sp. nov., two acidophilic bacteria isolated from acid mine drainage.</title>
        <authorList>
            <person name="Huang Y."/>
        </authorList>
    </citation>
    <scope>NUCLEOTIDE SEQUENCE [LARGE SCALE GENOMIC DNA]</scope>
    <source>
        <strain evidence="1 2">S30H14</strain>
    </source>
</reference>